<evidence type="ECO:0000256" key="8">
    <source>
        <dbReference type="ARBA" id="ARBA00022842"/>
    </source>
</evidence>
<feature type="active site" description="Proton donor" evidence="12 13">
    <location>
        <position position="205"/>
    </location>
</feature>
<feature type="binding site" evidence="12">
    <location>
        <position position="370"/>
    </location>
    <ligand>
        <name>(2R)-2-phosphoglycerate</name>
        <dbReference type="ChEBI" id="CHEBI:58289"/>
    </ligand>
</feature>
<dbReference type="FunFam" id="3.30.390.10:FF:000001">
    <property type="entry name" value="Enolase"/>
    <property type="match status" value="1"/>
</dbReference>
<dbReference type="GO" id="GO:0005576">
    <property type="term" value="C:extracellular region"/>
    <property type="evidence" value="ECO:0007669"/>
    <property type="project" value="UniProtKB-SubCell"/>
</dbReference>
<dbReference type="EMBL" id="JQIF01000009">
    <property type="protein sequence ID" value="KGJ54784.1"/>
    <property type="molecule type" value="Genomic_DNA"/>
</dbReference>
<comment type="cofactor">
    <cofactor evidence="12">
        <name>Mg(2+)</name>
        <dbReference type="ChEBI" id="CHEBI:18420"/>
    </cofactor>
    <text evidence="12">Binds a second Mg(2+) ion via substrate during catalysis.</text>
</comment>
<dbReference type="SUPFAM" id="SSF54826">
    <property type="entry name" value="Enolase N-terminal domain-like"/>
    <property type="match status" value="1"/>
</dbReference>
<feature type="binding site" evidence="12">
    <location>
        <position position="391"/>
    </location>
    <ligand>
        <name>(2R)-2-phosphoglycerate</name>
        <dbReference type="ChEBI" id="CHEBI:58289"/>
    </ligand>
</feature>
<dbReference type="RefSeq" id="WP_002605972.1">
    <property type="nucleotide sequence ID" value="NZ_AP025565.1"/>
</dbReference>
<feature type="domain" description="Enolase C-terminal TIM barrel" evidence="16">
    <location>
        <begin position="139"/>
        <end position="428"/>
    </location>
</feature>
<feature type="binding site" evidence="12">
    <location>
        <position position="369"/>
    </location>
    <ligand>
        <name>(2R)-2-phosphoglycerate</name>
        <dbReference type="ChEBI" id="CHEBI:58289"/>
    </ligand>
</feature>
<dbReference type="GO" id="GO:0000287">
    <property type="term" value="F:magnesium ion binding"/>
    <property type="evidence" value="ECO:0007669"/>
    <property type="project" value="UniProtKB-UniRule"/>
</dbReference>
<comment type="subcellular location">
    <subcellularLocation>
        <location evidence="12">Cytoplasm</location>
    </subcellularLocation>
    <subcellularLocation>
        <location evidence="12">Secreted</location>
    </subcellularLocation>
    <subcellularLocation>
        <location evidence="12">Cell surface</location>
    </subcellularLocation>
    <text evidence="12">Fractions of enolase are present in both the cytoplasm and on the cell surface.</text>
</comment>
<gene>
    <name evidence="12 18" type="primary">eno</name>
    <name evidence="18" type="ORF">CIAN88_02220</name>
    <name evidence="21" type="ORF">G4D54_19915</name>
    <name evidence="20" type="ORF">GT664_07295</name>
    <name evidence="19" type="ORF">MKC95_01375</name>
</gene>
<dbReference type="Proteomes" id="UP000030008">
    <property type="component" value="Unassembled WGS sequence"/>
</dbReference>
<evidence type="ECO:0000256" key="3">
    <source>
        <dbReference type="ARBA" id="ARBA00012058"/>
    </source>
</evidence>
<keyword evidence="6 12" id="KW-0964">Secreted</keyword>
<comment type="function">
    <text evidence="12">Catalyzes the reversible conversion of 2-phosphoglycerate (2-PG) into phosphoenolpyruvate (PEP). It is essential for the degradation of carbohydrates via glycolysis.</text>
</comment>
<dbReference type="EMBL" id="WWTN01000009">
    <property type="protein sequence ID" value="MZH55565.1"/>
    <property type="molecule type" value="Genomic_DNA"/>
</dbReference>
<dbReference type="EMBL" id="CP048838">
    <property type="protein sequence ID" value="QJA04532.1"/>
    <property type="molecule type" value="Genomic_DNA"/>
</dbReference>
<dbReference type="GO" id="GO:0000015">
    <property type="term" value="C:phosphopyruvate hydratase complex"/>
    <property type="evidence" value="ECO:0007669"/>
    <property type="project" value="InterPro"/>
</dbReference>
<dbReference type="PANTHER" id="PTHR11902:SF1">
    <property type="entry name" value="ENOLASE"/>
    <property type="match status" value="1"/>
</dbReference>
<proteinExistence type="inferred from homology"/>
<evidence type="ECO:0000256" key="13">
    <source>
        <dbReference type="PIRSR" id="PIRSR001400-1"/>
    </source>
</evidence>
<dbReference type="Pfam" id="PF00113">
    <property type="entry name" value="Enolase_C"/>
    <property type="match status" value="1"/>
</dbReference>
<reference evidence="20" key="2">
    <citation type="journal article" date="2019" name="Nat. Med.">
        <title>A library of human gut bacterial isolates paired with longitudinal multiomics data enables mechanistic microbiome research.</title>
        <authorList>
            <person name="Poyet M."/>
            <person name="Groussin M."/>
            <person name="Gibbons S.M."/>
            <person name="Avila-Pacheco J."/>
            <person name="Jiang X."/>
            <person name="Kearney S.M."/>
            <person name="Perrotta A.R."/>
            <person name="Berdy B."/>
            <person name="Zhao S."/>
            <person name="Lieberman T.D."/>
            <person name="Swanson P.K."/>
            <person name="Smith M."/>
            <person name="Roesemann S."/>
            <person name="Alexander J.E."/>
            <person name="Rich S.A."/>
            <person name="Livny J."/>
            <person name="Vlamakis H."/>
            <person name="Clish C."/>
            <person name="Bullock K."/>
            <person name="Deik A."/>
            <person name="Scott J."/>
            <person name="Pierce K.A."/>
            <person name="Xavier R.J."/>
            <person name="Alm E.J."/>
        </authorList>
    </citation>
    <scope>NUCLEOTIDE SEQUENCE</scope>
    <source>
        <strain evidence="20">BIOML-A12</strain>
    </source>
</reference>
<organism evidence="18 22">
    <name type="scientific">Clostridium innocuum</name>
    <dbReference type="NCBI Taxonomy" id="1522"/>
    <lineage>
        <taxon>Bacteria</taxon>
        <taxon>Bacillati</taxon>
        <taxon>Bacillota</taxon>
        <taxon>Clostridia</taxon>
        <taxon>Eubacteriales</taxon>
        <taxon>Clostridiaceae</taxon>
        <taxon>Clostridium</taxon>
    </lineage>
</organism>
<feature type="domain" description="Enolase N-terminal" evidence="17">
    <location>
        <begin position="4"/>
        <end position="134"/>
    </location>
</feature>
<comment type="catalytic activity">
    <reaction evidence="11">
        <text>(2R)-2-phosphoglycerate = phosphoenolpyruvate + H2O</text>
        <dbReference type="Rhea" id="RHEA:10164"/>
        <dbReference type="ChEBI" id="CHEBI:15377"/>
        <dbReference type="ChEBI" id="CHEBI:58289"/>
        <dbReference type="ChEBI" id="CHEBI:58702"/>
        <dbReference type="EC" id="4.2.1.11"/>
    </reaction>
    <physiologicalReaction direction="left-to-right" evidence="11">
        <dbReference type="Rhea" id="RHEA:10165"/>
    </physiologicalReaction>
</comment>
<dbReference type="Proteomes" id="UP000503330">
    <property type="component" value="Chromosome"/>
</dbReference>
<dbReference type="UniPathway" id="UPA00109">
    <property type="reaction ID" value="UER00187"/>
</dbReference>
<dbReference type="GeneID" id="61927854"/>
<feature type="binding site" evidence="14">
    <location>
        <position position="164"/>
    </location>
    <ligand>
        <name>substrate</name>
    </ligand>
</feature>
<feature type="binding site" evidence="14">
    <location>
        <begin position="367"/>
        <end position="370"/>
    </location>
    <ligand>
        <name>substrate</name>
    </ligand>
</feature>
<dbReference type="SFLD" id="SFLDS00001">
    <property type="entry name" value="Enolase"/>
    <property type="match status" value="1"/>
</dbReference>
<evidence type="ECO:0000259" key="16">
    <source>
        <dbReference type="SMART" id="SM01192"/>
    </source>
</evidence>
<evidence type="ECO:0000256" key="12">
    <source>
        <dbReference type="HAMAP-Rule" id="MF_00318"/>
    </source>
</evidence>
<evidence type="ECO:0000256" key="9">
    <source>
        <dbReference type="ARBA" id="ARBA00023152"/>
    </source>
</evidence>
<sequence length="432" mass="46781">MSLITNVHAREILDSRGNPTIEVEVETASGFVGRAMVPSGASTGEREALELRDGDPSRYGGKGVLQAVENVNNILIDVVLGMDVTDQAAIDKALIDADGTKDKSKYGANAILGISLAVAHAAADYYGLPLYRYLGGINAKTLPVPMMNVLNGGSHADSSVDFQEFMIMPVGAKSIREAIRMGAETFHALKKVLKSKGQVTAVGDEGGFAPNLEDNEAPLKCIMEAIEAAGFRAGEDICIAMDVAASEFYNTETKMYDLKKSGQGSKTTDEMIAWYDELVEKYPIISIEDGLGERDWDGWKKLTEHLGKKIQIVGDDLFVTNPAILQEGIDKDIANSILIKVNQIGTLTETFDAMELAKKHGYTAVVSHRSGETEDATIADIAVAFNAGQIKTGSMSRTDRIAKYNQLLRIEEELGDVALFQGKSAFYNIYKH</sequence>
<dbReference type="GO" id="GO:0006096">
    <property type="term" value="P:glycolytic process"/>
    <property type="evidence" value="ECO:0007669"/>
    <property type="project" value="UniProtKB-UniRule"/>
</dbReference>
<dbReference type="PANTHER" id="PTHR11902">
    <property type="entry name" value="ENOLASE"/>
    <property type="match status" value="1"/>
</dbReference>
<comment type="cofactor">
    <cofactor evidence="15">
        <name>Mg(2+)</name>
        <dbReference type="ChEBI" id="CHEBI:18420"/>
    </cofactor>
    <text evidence="15">Mg(2+) is required for catalysis and for stabilizing the dimer.</text>
</comment>
<evidence type="ECO:0000256" key="4">
    <source>
        <dbReference type="ARBA" id="ARBA00017068"/>
    </source>
</evidence>
<feature type="binding site" evidence="12">
    <location>
        <position position="340"/>
    </location>
    <ligand>
        <name>(2R)-2-phosphoglycerate</name>
        <dbReference type="ChEBI" id="CHEBI:58289"/>
    </ligand>
</feature>
<dbReference type="InterPro" id="IPR020810">
    <property type="entry name" value="Enolase_C"/>
</dbReference>
<feature type="binding site" evidence="14">
    <location>
        <position position="288"/>
    </location>
    <ligand>
        <name>substrate</name>
    </ligand>
</feature>
<dbReference type="Proteomes" id="UP000604383">
    <property type="component" value="Unassembled WGS sequence"/>
</dbReference>
<dbReference type="GO" id="GO:0009986">
    <property type="term" value="C:cell surface"/>
    <property type="evidence" value="ECO:0007669"/>
    <property type="project" value="UniProtKB-SubCell"/>
</dbReference>
<dbReference type="InterPro" id="IPR036849">
    <property type="entry name" value="Enolase-like_C_sf"/>
</dbReference>
<dbReference type="PRINTS" id="PR00148">
    <property type="entry name" value="ENOLASE"/>
</dbReference>
<comment type="similarity">
    <text evidence="2 12">Belongs to the enolase family.</text>
</comment>
<evidence type="ECO:0000256" key="14">
    <source>
        <dbReference type="PIRSR" id="PIRSR001400-2"/>
    </source>
</evidence>
<dbReference type="Gene3D" id="3.30.390.10">
    <property type="entry name" value="Enolase-like, N-terminal domain"/>
    <property type="match status" value="1"/>
</dbReference>
<keyword evidence="9 12" id="KW-0324">Glycolysis</keyword>
<feature type="binding site" evidence="14">
    <location>
        <position position="315"/>
    </location>
    <ligand>
        <name>substrate</name>
    </ligand>
</feature>
<dbReference type="AlphaFoldDB" id="A0A099I9T6"/>
<dbReference type="SMART" id="SM01193">
    <property type="entry name" value="Enolase_N"/>
    <property type="match status" value="1"/>
</dbReference>
<evidence type="ECO:0000256" key="11">
    <source>
        <dbReference type="ARBA" id="ARBA00048951"/>
    </source>
</evidence>
<dbReference type="InterPro" id="IPR029017">
    <property type="entry name" value="Enolase-like_N"/>
</dbReference>
<reference evidence="19" key="4">
    <citation type="journal article" date="2022" name="Clin. Infect. Dis.">
        <title>Association between Clostridium innocuum and antibiotic-associated diarrhea in adults and children: A cross-sectional study and comparative genomics analysis.</title>
        <authorList>
            <person name="Cherny K.E."/>
            <person name="Muscat E.B."/>
            <person name="Balaji A."/>
            <person name="Mukherjee J."/>
            <person name="Ozer E.A."/>
            <person name="Angarone M.P."/>
            <person name="Hauser A.R."/>
            <person name="Sichel J.S."/>
            <person name="Amponsah E."/>
            <person name="Kociolek L.K."/>
        </authorList>
    </citation>
    <scope>NUCLEOTIDE SEQUENCE</scope>
    <source>
        <strain evidence="19">NU1-AC-029v</strain>
    </source>
</reference>
<reference evidence="21 23" key="3">
    <citation type="submission" date="2020-02" db="EMBL/GenBank/DDBJ databases">
        <authorList>
            <person name="Kociolek L.K."/>
            <person name="Ozer E.A."/>
        </authorList>
    </citation>
    <scope>NUCLEOTIDE SEQUENCE [LARGE SCALE GENOMIC DNA]</scope>
    <source>
        <strain evidence="21 23">ATCC 14501</strain>
    </source>
</reference>
<dbReference type="EC" id="4.2.1.11" evidence="3 12"/>
<dbReference type="Proteomes" id="UP001203972">
    <property type="component" value="Unassembled WGS sequence"/>
</dbReference>
<dbReference type="SMART" id="SM01192">
    <property type="entry name" value="Enolase_C"/>
    <property type="match status" value="1"/>
</dbReference>
<dbReference type="InterPro" id="IPR020811">
    <property type="entry name" value="Enolase_N"/>
</dbReference>
<dbReference type="CDD" id="cd03313">
    <property type="entry name" value="enolase"/>
    <property type="match status" value="1"/>
</dbReference>
<accession>A0A099I9T6</accession>
<protein>
    <recommendedName>
        <fullName evidence="4 12">Enolase</fullName>
        <ecNumber evidence="3 12">4.2.1.11</ecNumber>
    </recommendedName>
    <alternativeName>
        <fullName evidence="12">2-phospho-D-glycerate hydro-lyase</fullName>
    </alternativeName>
    <alternativeName>
        <fullName evidence="12">2-phosphoglycerate dehydratase</fullName>
    </alternativeName>
</protein>
<evidence type="ECO:0000256" key="10">
    <source>
        <dbReference type="ARBA" id="ARBA00023239"/>
    </source>
</evidence>
<dbReference type="Pfam" id="PF03952">
    <property type="entry name" value="Enolase_N"/>
    <property type="match status" value="1"/>
</dbReference>
<keyword evidence="8 12" id="KW-0460">Magnesium</keyword>
<evidence type="ECO:0000256" key="7">
    <source>
        <dbReference type="ARBA" id="ARBA00022723"/>
    </source>
</evidence>
<dbReference type="FunFam" id="3.20.20.120:FF:000001">
    <property type="entry name" value="Enolase"/>
    <property type="match status" value="1"/>
</dbReference>
<dbReference type="PROSITE" id="PS00164">
    <property type="entry name" value="ENOLASE"/>
    <property type="match status" value="1"/>
</dbReference>
<dbReference type="SFLD" id="SFLDF00002">
    <property type="entry name" value="enolase"/>
    <property type="match status" value="1"/>
</dbReference>
<name>A0A099I9T6_CLOIN</name>
<keyword evidence="5 12" id="KW-0963">Cytoplasm</keyword>
<keyword evidence="7 12" id="KW-0479">Metal-binding</keyword>
<feature type="binding site" evidence="14">
    <location>
        <position position="391"/>
    </location>
    <ligand>
        <name>substrate</name>
    </ligand>
</feature>
<dbReference type="GO" id="GO:0004634">
    <property type="term" value="F:phosphopyruvate hydratase activity"/>
    <property type="evidence" value="ECO:0007669"/>
    <property type="project" value="UniProtKB-UniRule"/>
</dbReference>
<evidence type="ECO:0000313" key="23">
    <source>
        <dbReference type="Proteomes" id="UP000503330"/>
    </source>
</evidence>
<dbReference type="InterPro" id="IPR020809">
    <property type="entry name" value="Enolase_CS"/>
</dbReference>
<dbReference type="HAMAP" id="MF_00318">
    <property type="entry name" value="Enolase"/>
    <property type="match status" value="1"/>
</dbReference>
<feature type="binding site" evidence="12 15">
    <location>
        <position position="242"/>
    </location>
    <ligand>
        <name>Mg(2+)</name>
        <dbReference type="ChEBI" id="CHEBI:18420"/>
    </ligand>
</feature>
<evidence type="ECO:0000256" key="15">
    <source>
        <dbReference type="PIRSR" id="PIRSR001400-3"/>
    </source>
</evidence>
<evidence type="ECO:0000256" key="1">
    <source>
        <dbReference type="ARBA" id="ARBA00005031"/>
    </source>
</evidence>
<evidence type="ECO:0000313" key="19">
    <source>
        <dbReference type="EMBL" id="MCR0231418.1"/>
    </source>
</evidence>
<reference evidence="18 22" key="1">
    <citation type="submission" date="2014-08" db="EMBL/GenBank/DDBJ databases">
        <title>Clostridium innocuum, an unnegligible vancomycin-resistant pathogen causing extra-intestinal infections.</title>
        <authorList>
            <person name="Feng Y."/>
            <person name="Chiu C.-H."/>
        </authorList>
    </citation>
    <scope>NUCLEOTIDE SEQUENCE [LARGE SCALE GENOMIC DNA]</scope>
    <source>
        <strain evidence="18 22">AN88</strain>
    </source>
</reference>
<comment type="pathway">
    <text evidence="1 12">Carbohydrate degradation; glycolysis; pyruvate from D-glyceraldehyde 3-phosphate: step 4/5.</text>
</comment>
<dbReference type="NCBIfam" id="TIGR01060">
    <property type="entry name" value="eno"/>
    <property type="match status" value="1"/>
</dbReference>
<evidence type="ECO:0000256" key="6">
    <source>
        <dbReference type="ARBA" id="ARBA00022525"/>
    </source>
</evidence>
<dbReference type="SUPFAM" id="SSF51604">
    <property type="entry name" value="Enolase C-terminal domain-like"/>
    <property type="match status" value="1"/>
</dbReference>
<feature type="binding site" evidence="12">
    <location>
        <position position="163"/>
    </location>
    <ligand>
        <name>(2R)-2-phosphoglycerate</name>
        <dbReference type="ChEBI" id="CHEBI:58289"/>
    </ligand>
</feature>
<evidence type="ECO:0000259" key="17">
    <source>
        <dbReference type="SMART" id="SM01193"/>
    </source>
</evidence>
<evidence type="ECO:0000256" key="5">
    <source>
        <dbReference type="ARBA" id="ARBA00022490"/>
    </source>
</evidence>
<evidence type="ECO:0000256" key="2">
    <source>
        <dbReference type="ARBA" id="ARBA00009604"/>
    </source>
</evidence>
<feature type="binding site" evidence="12 15">
    <location>
        <position position="315"/>
    </location>
    <ligand>
        <name>Mg(2+)</name>
        <dbReference type="ChEBI" id="CHEBI:18420"/>
    </ligand>
</feature>
<dbReference type="Gene3D" id="3.20.20.120">
    <property type="entry name" value="Enolase-like C-terminal domain"/>
    <property type="match status" value="1"/>
</dbReference>
<evidence type="ECO:0000313" key="21">
    <source>
        <dbReference type="EMBL" id="QJA04532.1"/>
    </source>
</evidence>
<evidence type="ECO:0000313" key="22">
    <source>
        <dbReference type="Proteomes" id="UP000030008"/>
    </source>
</evidence>
<evidence type="ECO:0000313" key="20">
    <source>
        <dbReference type="EMBL" id="MZH55565.1"/>
    </source>
</evidence>
<dbReference type="InterPro" id="IPR000941">
    <property type="entry name" value="Enolase"/>
</dbReference>
<feature type="active site" description="Proton acceptor" evidence="12 13">
    <location>
        <position position="340"/>
    </location>
</feature>
<feature type="binding site" evidence="12 15">
    <location>
        <position position="288"/>
    </location>
    <ligand>
        <name>Mg(2+)</name>
        <dbReference type="ChEBI" id="CHEBI:18420"/>
    </ligand>
</feature>
<evidence type="ECO:0000313" key="18">
    <source>
        <dbReference type="EMBL" id="KGJ54784.1"/>
    </source>
</evidence>
<dbReference type="PIRSF" id="PIRSF001400">
    <property type="entry name" value="Enolase"/>
    <property type="match status" value="1"/>
</dbReference>
<feature type="binding site" evidence="14">
    <location>
        <position position="155"/>
    </location>
    <ligand>
        <name>substrate</name>
    </ligand>
</feature>
<keyword evidence="10 12" id="KW-0456">Lyase</keyword>
<dbReference type="SFLD" id="SFLDG00178">
    <property type="entry name" value="enolase"/>
    <property type="match status" value="1"/>
</dbReference>
<dbReference type="EMBL" id="JAKTMA010000002">
    <property type="protein sequence ID" value="MCR0231418.1"/>
    <property type="molecule type" value="Genomic_DNA"/>
</dbReference>